<reference evidence="2" key="1">
    <citation type="submission" date="2016-07" db="EMBL/GenBank/DDBJ databases">
        <title>Comparative genomics of the Campylobacter concisus group.</title>
        <authorList>
            <person name="Miller W.G."/>
            <person name="Yee E."/>
            <person name="Chapman M.H."/>
            <person name="Huynh S."/>
            <person name="Bono J.L."/>
            <person name="On S.L.W."/>
            <person name="StLeger J."/>
            <person name="Foster G."/>
            <person name="Parker C.T."/>
        </authorList>
    </citation>
    <scope>NUCLEOTIDE SEQUENCE</scope>
    <source>
        <strain evidence="2">525.92</strain>
    </source>
</reference>
<sequence length="282" mass="33082">MNNGYAICFNEWFLDARIKNELRLLLAISNLCAQEGYCYASNDHFVQLFKEDKITPQTVSEKISKLAKLGYIKIDYKKRGAEILRREIRLIKCLNDDCRKDEPTIKQMPKENITNKEDENSLAHTREENSNQQGYEIIKNKPDNVDENLTDEQRRNLTNQLLDAKNSNDESYVSFTSPRHYASEKDWFEALKLGKDIYDFTIPNLLYLHLVPYLEHKRGRPLKDLEIKRLGTQLKDYVGISQLEIVRRCIKGNFGDIKPFGTDMLRKDNPYMAWELGDNYEI</sequence>
<dbReference type="OrthoDB" id="1258529at2"/>
<keyword evidence="3" id="KW-1185">Reference proteome</keyword>
<dbReference type="RefSeq" id="WP_011992817.1">
    <property type="nucleotide sequence ID" value="NC_009715.2"/>
</dbReference>
<evidence type="ECO:0000313" key="3">
    <source>
        <dbReference type="Proteomes" id="UP000006380"/>
    </source>
</evidence>
<accession>A7H0V5</accession>
<feature type="region of interest" description="Disordered" evidence="1">
    <location>
        <begin position="114"/>
        <end position="147"/>
    </location>
</feature>
<evidence type="ECO:0000256" key="1">
    <source>
        <dbReference type="SAM" id="MobiDB-lite"/>
    </source>
</evidence>
<gene>
    <name evidence="2" type="ORF">CCV52592_0044</name>
</gene>
<name>A7H0V5_CAMC5</name>
<protein>
    <submittedName>
        <fullName evidence="2">Helix-turn-helix domain protein</fullName>
    </submittedName>
</protein>
<dbReference type="EMBL" id="CP000767">
    <property type="protein sequence ID" value="EAU00320.1"/>
    <property type="molecule type" value="Genomic_DNA"/>
</dbReference>
<dbReference type="KEGG" id="ccv:CCV52592_0044"/>
<organism evidence="2 3">
    <name type="scientific">Campylobacter curvus (strain 525.92)</name>
    <dbReference type="NCBI Taxonomy" id="360105"/>
    <lineage>
        <taxon>Bacteria</taxon>
        <taxon>Pseudomonadati</taxon>
        <taxon>Campylobacterota</taxon>
        <taxon>Epsilonproteobacteria</taxon>
        <taxon>Campylobacterales</taxon>
        <taxon>Campylobacteraceae</taxon>
        <taxon>Campylobacter</taxon>
    </lineage>
</organism>
<dbReference type="AlphaFoldDB" id="A7H0V5"/>
<dbReference type="STRING" id="360105.CCV52592_0044"/>
<dbReference type="HOGENOM" id="CLU_985832_0_0_7"/>
<proteinExistence type="predicted"/>
<feature type="compositionally biased region" description="Basic and acidic residues" evidence="1">
    <location>
        <begin position="114"/>
        <end position="129"/>
    </location>
</feature>
<dbReference type="Proteomes" id="UP000006380">
    <property type="component" value="Chromosome"/>
</dbReference>
<evidence type="ECO:0000313" key="2">
    <source>
        <dbReference type="EMBL" id="EAU00320.1"/>
    </source>
</evidence>